<feature type="domain" description="RagB/SusD" evidence="7">
    <location>
        <begin position="337"/>
        <end position="544"/>
    </location>
</feature>
<dbReference type="InterPro" id="IPR011990">
    <property type="entry name" value="TPR-like_helical_dom_sf"/>
</dbReference>
<keyword evidence="10" id="KW-1185">Reference proteome</keyword>
<evidence type="ECO:0000259" key="7">
    <source>
        <dbReference type="Pfam" id="PF07980"/>
    </source>
</evidence>
<dbReference type="SUPFAM" id="SSF48452">
    <property type="entry name" value="TPR-like"/>
    <property type="match status" value="1"/>
</dbReference>
<dbReference type="InterPro" id="IPR012944">
    <property type="entry name" value="SusD_RagB_dom"/>
</dbReference>
<sequence length="546" mass="61914">MNTKHFYKRTAACLLVFIALFTTVSCEEFLEEQPSTLIDSGYVYNTEAGLQAGVVSLYNFNRDRYDINEQDYMGGVILSALADLSLTRSGYAGNIGRYTRNIAPSGDLGAQFMSRLFWKNYYKIASKATDIINAAEVVKGVSEASRNQIIAEAKFFRAEAYFMLYRMYNNIYVTTESVTVDNAFIVIQDKSSKEEIYALLNSDLSFAIEHLDWNVTFGRVSKGTAKHVKAVVAMTEGNWAEAKAQALDVIENPNSPHKLVPTTADVFKGDRNHSEQLFVIQAKDDVLGGGGANMVNAYYTAQYFQLDGGAEVDSDISQGGRGFARIRPNRYLLGLLEQDPNDTRDDDTYFRLKYYYNKGPRSGQQITAFRRRETSTSTTPSASEVNNYYRFISPSCLKFAQEDDDPNSYTQRSNIMVYRLAETYLIAAEAILRSGSGDPLPYFNAIRKRAKAAEFTSLTLQDILDENARELAFEGQRWFTLKRFGQEVMNYQMRTYSGDGPYYPTYYNGAQDSRLNWKDHYINMPIFQDDIDLFGPNYPQNDGYNN</sequence>
<dbReference type="PROSITE" id="PS51257">
    <property type="entry name" value="PROKAR_LIPOPROTEIN"/>
    <property type="match status" value="1"/>
</dbReference>
<evidence type="ECO:0000313" key="9">
    <source>
        <dbReference type="EMBL" id="MBP0905404.1"/>
    </source>
</evidence>
<comment type="subcellular location">
    <subcellularLocation>
        <location evidence="1">Cell outer membrane</location>
    </subcellularLocation>
</comment>
<feature type="chain" id="PRO_5046621473" evidence="6">
    <location>
        <begin position="27"/>
        <end position="546"/>
    </location>
</feature>
<comment type="similarity">
    <text evidence="2">Belongs to the SusD family.</text>
</comment>
<accession>A0ABS4BXT8</accession>
<comment type="caution">
    <text evidence="9">The sequence shown here is derived from an EMBL/GenBank/DDBJ whole genome shotgun (WGS) entry which is preliminary data.</text>
</comment>
<protein>
    <submittedName>
        <fullName evidence="9">RagB/SusD family nutrient uptake outer membrane protein</fullName>
    </submittedName>
</protein>
<name>A0ABS4BXT8_9FLAO</name>
<evidence type="ECO:0000256" key="6">
    <source>
        <dbReference type="SAM" id="SignalP"/>
    </source>
</evidence>
<dbReference type="EMBL" id="JAGJCB010000021">
    <property type="protein sequence ID" value="MBP0905404.1"/>
    <property type="molecule type" value="Genomic_DNA"/>
</dbReference>
<feature type="signal peptide" evidence="6">
    <location>
        <begin position="1"/>
        <end position="26"/>
    </location>
</feature>
<keyword evidence="5" id="KW-0998">Cell outer membrane</keyword>
<reference evidence="9 10" key="1">
    <citation type="submission" date="2021-04" db="EMBL/GenBank/DDBJ databases">
        <title>Mariniflexile gromovii gen. nov., sp. nov., a gliding bacterium isolated from the sea urchin Strongylocentrotus intermedius.</title>
        <authorList>
            <person name="Ko S."/>
            <person name="Le V."/>
            <person name="Ahn C.-Y."/>
            <person name="Oh H.-M."/>
        </authorList>
    </citation>
    <scope>NUCLEOTIDE SEQUENCE [LARGE SCALE GENOMIC DNA]</scope>
    <source>
        <strain evidence="9 10">KCTC 12570</strain>
    </source>
</reference>
<gene>
    <name evidence="9" type="ORF">J8H85_16340</name>
</gene>
<organism evidence="9 10">
    <name type="scientific">Mariniflexile gromovii</name>
    <dbReference type="NCBI Taxonomy" id="362523"/>
    <lineage>
        <taxon>Bacteria</taxon>
        <taxon>Pseudomonadati</taxon>
        <taxon>Bacteroidota</taxon>
        <taxon>Flavobacteriia</taxon>
        <taxon>Flavobacteriales</taxon>
        <taxon>Flavobacteriaceae</taxon>
        <taxon>Mariniflexile</taxon>
    </lineage>
</organism>
<dbReference type="Gene3D" id="1.25.40.390">
    <property type="match status" value="1"/>
</dbReference>
<dbReference type="RefSeq" id="WP_209656396.1">
    <property type="nucleotide sequence ID" value="NZ_JAGJCB010000021.1"/>
</dbReference>
<evidence type="ECO:0000256" key="5">
    <source>
        <dbReference type="ARBA" id="ARBA00023237"/>
    </source>
</evidence>
<keyword evidence="4" id="KW-0472">Membrane</keyword>
<feature type="domain" description="SusD-like N-terminal" evidence="8">
    <location>
        <begin position="114"/>
        <end position="213"/>
    </location>
</feature>
<dbReference type="Pfam" id="PF07980">
    <property type="entry name" value="SusD_RagB"/>
    <property type="match status" value="1"/>
</dbReference>
<evidence type="ECO:0000256" key="2">
    <source>
        <dbReference type="ARBA" id="ARBA00006275"/>
    </source>
</evidence>
<evidence type="ECO:0000259" key="8">
    <source>
        <dbReference type="Pfam" id="PF14322"/>
    </source>
</evidence>
<dbReference type="Proteomes" id="UP000670776">
    <property type="component" value="Unassembled WGS sequence"/>
</dbReference>
<evidence type="ECO:0000256" key="3">
    <source>
        <dbReference type="ARBA" id="ARBA00022729"/>
    </source>
</evidence>
<proteinExistence type="inferred from homology"/>
<dbReference type="InterPro" id="IPR033985">
    <property type="entry name" value="SusD-like_N"/>
</dbReference>
<keyword evidence="3 6" id="KW-0732">Signal</keyword>
<evidence type="ECO:0000256" key="1">
    <source>
        <dbReference type="ARBA" id="ARBA00004442"/>
    </source>
</evidence>
<evidence type="ECO:0000313" key="10">
    <source>
        <dbReference type="Proteomes" id="UP000670776"/>
    </source>
</evidence>
<evidence type="ECO:0000256" key="4">
    <source>
        <dbReference type="ARBA" id="ARBA00023136"/>
    </source>
</evidence>
<dbReference type="Pfam" id="PF14322">
    <property type="entry name" value="SusD-like_3"/>
    <property type="match status" value="1"/>
</dbReference>